<dbReference type="EMBL" id="FRCL01000016">
    <property type="protein sequence ID" value="SHN15344.1"/>
    <property type="molecule type" value="Genomic_DNA"/>
</dbReference>
<organism evidence="1 2">
    <name type="scientific">Flavobacterium xinjiangense</name>
    <dbReference type="NCBI Taxonomy" id="178356"/>
    <lineage>
        <taxon>Bacteria</taxon>
        <taxon>Pseudomonadati</taxon>
        <taxon>Bacteroidota</taxon>
        <taxon>Flavobacteriia</taxon>
        <taxon>Flavobacteriales</taxon>
        <taxon>Flavobacteriaceae</taxon>
        <taxon>Flavobacterium</taxon>
    </lineage>
</organism>
<accession>A0A1M7PF53</accession>
<sequence>MAFLFNKQALVIKAEHPFESTSLIMITAGLGS</sequence>
<proteinExistence type="predicted"/>
<dbReference type="Proteomes" id="UP000184092">
    <property type="component" value="Unassembled WGS sequence"/>
</dbReference>
<dbReference type="AlphaFoldDB" id="A0A1M7PF53"/>
<evidence type="ECO:0000313" key="2">
    <source>
        <dbReference type="Proteomes" id="UP000184092"/>
    </source>
</evidence>
<name>A0A1M7PF53_9FLAO</name>
<reference evidence="2" key="1">
    <citation type="submission" date="2016-11" db="EMBL/GenBank/DDBJ databases">
        <authorList>
            <person name="Varghese N."/>
            <person name="Submissions S."/>
        </authorList>
    </citation>
    <scope>NUCLEOTIDE SEQUENCE [LARGE SCALE GENOMIC DNA]</scope>
    <source>
        <strain evidence="2">CGMCC 1.2749</strain>
    </source>
</reference>
<evidence type="ECO:0000313" key="1">
    <source>
        <dbReference type="EMBL" id="SHN15344.1"/>
    </source>
</evidence>
<keyword evidence="2" id="KW-1185">Reference proteome</keyword>
<gene>
    <name evidence="1" type="ORF">SAMN05216269_11671</name>
</gene>
<protein>
    <submittedName>
        <fullName evidence="1">Uncharacterized protein</fullName>
    </submittedName>
</protein>